<dbReference type="Pfam" id="PF02682">
    <property type="entry name" value="CT_C_D"/>
    <property type="match status" value="1"/>
</dbReference>
<sequence length="247" mass="26337">MTTAPFGTVTVEPFGDSAVMVTVPHAEQAIRRSAIVAFRDRFLAHRPHGVLDVVSGLESLLIEFDPLRTALEHVEYAVRLLARRAPGDGSDGGPELPRAVREFAVPVVFDEETGPDLLSVAEEVGLKPAEVVEGIAKSTFTIALLGAAMAPMMDGLELPGPVRRRAEPRTDVVPGSIMIAGDNAIIQPFPGPTGWRVVGRTPHTIVDISRPDPVSFGPGDIMRFVPVTRDEAAALDAGFLLPVEVSL</sequence>
<dbReference type="GO" id="GO:0005524">
    <property type="term" value="F:ATP binding"/>
    <property type="evidence" value="ECO:0007669"/>
    <property type="project" value="UniProtKB-KW"/>
</dbReference>
<dbReference type="InterPro" id="IPR003833">
    <property type="entry name" value="CT_C_D"/>
</dbReference>
<evidence type="ECO:0000256" key="1">
    <source>
        <dbReference type="ARBA" id="ARBA00022741"/>
    </source>
</evidence>
<dbReference type="GO" id="GO:0016787">
    <property type="term" value="F:hydrolase activity"/>
    <property type="evidence" value="ECO:0007669"/>
    <property type="project" value="UniProtKB-KW"/>
</dbReference>
<keyword evidence="6" id="KW-1185">Reference proteome</keyword>
<evidence type="ECO:0000256" key="2">
    <source>
        <dbReference type="ARBA" id="ARBA00022801"/>
    </source>
</evidence>
<dbReference type="RefSeq" id="WP_200394881.1">
    <property type="nucleotide sequence ID" value="NZ_CP066831.1"/>
</dbReference>
<dbReference type="KEGG" id="slf:JEQ17_09870"/>
<dbReference type="SUPFAM" id="SSF160467">
    <property type="entry name" value="PH0987 N-terminal domain-like"/>
    <property type="match status" value="1"/>
</dbReference>
<proteinExistence type="predicted"/>
<dbReference type="SMART" id="SM00796">
    <property type="entry name" value="AHS1"/>
    <property type="match status" value="1"/>
</dbReference>
<dbReference type="Proteomes" id="UP000595636">
    <property type="component" value="Chromosome"/>
</dbReference>
<reference evidence="5 6" key="1">
    <citation type="submission" date="2020-12" db="EMBL/GenBank/DDBJ databases">
        <title>A novel species.</title>
        <authorList>
            <person name="Li K."/>
        </authorList>
    </citation>
    <scope>NUCLEOTIDE SEQUENCE [LARGE SCALE GENOMIC DNA]</scope>
    <source>
        <strain evidence="5 6">ZYC-3</strain>
    </source>
</reference>
<gene>
    <name evidence="5" type="ORF">JEQ17_09870</name>
</gene>
<name>A0A7T7I2B1_9ACTN</name>
<accession>A0A7T7I2B1</accession>
<dbReference type="GO" id="GO:0016740">
    <property type="term" value="F:transferase activity"/>
    <property type="evidence" value="ECO:0007669"/>
    <property type="project" value="UniProtKB-KW"/>
</dbReference>
<dbReference type="InterPro" id="IPR029000">
    <property type="entry name" value="Cyclophilin-like_dom_sf"/>
</dbReference>
<dbReference type="InterPro" id="IPR010016">
    <property type="entry name" value="PxpB"/>
</dbReference>
<dbReference type="EMBL" id="CP066831">
    <property type="protein sequence ID" value="QQM39744.1"/>
    <property type="molecule type" value="Genomic_DNA"/>
</dbReference>
<keyword evidence="5" id="KW-0808">Transferase</keyword>
<dbReference type="PANTHER" id="PTHR34698">
    <property type="entry name" value="5-OXOPROLINASE SUBUNIT B"/>
    <property type="match status" value="1"/>
</dbReference>
<feature type="domain" description="Carboxyltransferase" evidence="4">
    <location>
        <begin position="9"/>
        <end position="216"/>
    </location>
</feature>
<organism evidence="5 6">
    <name type="scientific">Streptomyces liliifuscus</name>
    <dbReference type="NCBI Taxonomy" id="2797636"/>
    <lineage>
        <taxon>Bacteria</taxon>
        <taxon>Bacillati</taxon>
        <taxon>Actinomycetota</taxon>
        <taxon>Actinomycetes</taxon>
        <taxon>Kitasatosporales</taxon>
        <taxon>Streptomycetaceae</taxon>
        <taxon>Streptomyces</taxon>
    </lineage>
</organism>
<dbReference type="PANTHER" id="PTHR34698:SF2">
    <property type="entry name" value="5-OXOPROLINASE SUBUNIT B"/>
    <property type="match status" value="1"/>
</dbReference>
<evidence type="ECO:0000259" key="4">
    <source>
        <dbReference type="SMART" id="SM00796"/>
    </source>
</evidence>
<keyword evidence="2" id="KW-0378">Hydrolase</keyword>
<dbReference type="AlphaFoldDB" id="A0A7T7I2B1"/>
<evidence type="ECO:0000313" key="6">
    <source>
        <dbReference type="Proteomes" id="UP000595636"/>
    </source>
</evidence>
<dbReference type="Gene3D" id="2.40.100.10">
    <property type="entry name" value="Cyclophilin-like"/>
    <property type="match status" value="1"/>
</dbReference>
<keyword evidence="3" id="KW-0067">ATP-binding</keyword>
<dbReference type="Gene3D" id="3.30.1360.40">
    <property type="match status" value="1"/>
</dbReference>
<evidence type="ECO:0000313" key="5">
    <source>
        <dbReference type="EMBL" id="QQM39744.1"/>
    </source>
</evidence>
<dbReference type="SUPFAM" id="SSF50891">
    <property type="entry name" value="Cyclophilin-like"/>
    <property type="match status" value="1"/>
</dbReference>
<keyword evidence="1" id="KW-0547">Nucleotide-binding</keyword>
<evidence type="ECO:0000256" key="3">
    <source>
        <dbReference type="ARBA" id="ARBA00022840"/>
    </source>
</evidence>
<protein>
    <submittedName>
        <fullName evidence="5">Carboxyltransferase domain-containing protein</fullName>
    </submittedName>
</protein>